<name>A0ABW6K297_9BACI</name>
<organism evidence="1 2">
    <name type="scientific">Cytobacillus mangrovibacter</name>
    <dbReference type="NCBI Taxonomy" id="3299024"/>
    <lineage>
        <taxon>Bacteria</taxon>
        <taxon>Bacillati</taxon>
        <taxon>Bacillota</taxon>
        <taxon>Bacilli</taxon>
        <taxon>Bacillales</taxon>
        <taxon>Bacillaceae</taxon>
        <taxon>Cytobacillus</taxon>
    </lineage>
</organism>
<sequence length="43" mass="5064">MAHWNLLSVLSVEALSGKRWVDYRLDSLRIKMKVDYRTIQASI</sequence>
<comment type="caution">
    <text evidence="1">The sequence shown here is derived from an EMBL/GenBank/DDBJ whole genome shotgun (WGS) entry which is preliminary data.</text>
</comment>
<reference evidence="1 2" key="1">
    <citation type="submission" date="2024-08" db="EMBL/GenBank/DDBJ databases">
        <title>Two novel Cytobacillus novel species.</title>
        <authorList>
            <person name="Liu G."/>
        </authorList>
    </citation>
    <scope>NUCLEOTIDE SEQUENCE [LARGE SCALE GENOMIC DNA]</scope>
    <source>
        <strain evidence="1 2">FJAT-53684</strain>
    </source>
</reference>
<evidence type="ECO:0000313" key="1">
    <source>
        <dbReference type="EMBL" id="MFE8698284.1"/>
    </source>
</evidence>
<proteinExistence type="predicted"/>
<dbReference type="Proteomes" id="UP001601058">
    <property type="component" value="Unassembled WGS sequence"/>
</dbReference>
<accession>A0ABW6K297</accession>
<dbReference type="RefSeq" id="WP_389222530.1">
    <property type="nucleotide sequence ID" value="NZ_JBIACJ010000012.1"/>
</dbReference>
<keyword evidence="2" id="KW-1185">Reference proteome</keyword>
<evidence type="ECO:0000313" key="2">
    <source>
        <dbReference type="Proteomes" id="UP001601058"/>
    </source>
</evidence>
<dbReference type="EMBL" id="JBIACJ010000012">
    <property type="protein sequence ID" value="MFE8698284.1"/>
    <property type="molecule type" value="Genomic_DNA"/>
</dbReference>
<protein>
    <submittedName>
        <fullName evidence="1">Uncharacterized protein</fullName>
    </submittedName>
</protein>
<gene>
    <name evidence="1" type="ORF">ACFYKT_18330</name>
</gene>